<keyword evidence="8" id="KW-1185">Reference proteome</keyword>
<evidence type="ECO:0000256" key="6">
    <source>
        <dbReference type="SAM" id="Phobius"/>
    </source>
</evidence>
<organism evidence="7 8">
    <name type="scientific">Heyndrickxia ginsengihumi</name>
    <dbReference type="NCBI Taxonomy" id="363870"/>
    <lineage>
        <taxon>Bacteria</taxon>
        <taxon>Bacillati</taxon>
        <taxon>Bacillota</taxon>
        <taxon>Bacilli</taxon>
        <taxon>Bacillales</taxon>
        <taxon>Bacillaceae</taxon>
        <taxon>Heyndrickxia</taxon>
    </lineage>
</organism>
<dbReference type="AlphaFoldDB" id="A0A6M0P7U6"/>
<feature type="transmembrane region" description="Helical" evidence="6">
    <location>
        <begin position="433"/>
        <end position="453"/>
    </location>
</feature>
<feature type="transmembrane region" description="Helical" evidence="6">
    <location>
        <begin position="59"/>
        <end position="79"/>
    </location>
</feature>
<keyword evidence="4 6" id="KW-1133">Transmembrane helix</keyword>
<sequence>MGNLFRKKSIETMLDQSKAHALKRSLGALDLTFLGIGAIIGTGIFVLTGIVAAQSAGPALVISFILSGIACALAALCYAEFSSSVPIAGSVYTYTYATIGEFFAFLIGWDLMLEYLLAVSSVATGWSAYFQSLLSGFGVNIPKILSSSPGSGHGGIIDLPAVLIILFITMLLSRGVQGSARFNNIMVIIKLIVILGFIVTGIGYVKPDNWHPFMPFGFHGVVTGAATVFFAYLGFDAVATASEEVKKPQKNVPIGIIASLGICTILYIVVSGILTGIVPYTKLNVSDPVSFALKFINHDKMAGLISFGALAGITTVLLVMAYGQVRITFSMSRDGLLPKSFSTVHPKFKTPFVNTWITGIIAAVIAGFVDLTTLAHLVNIGTLAAFTLISIAVIIMRKTHPNLKRSFKVPLVPILPIISALCCVYLMLNLPAITWKAFVIWLVIGIIVYFLYARKHSHLNHSKTANHTINDSELNKR</sequence>
<dbReference type="EMBL" id="JAAIWK010000018">
    <property type="protein sequence ID" value="NEY20577.1"/>
    <property type="molecule type" value="Genomic_DNA"/>
</dbReference>
<accession>A0A6M0P7U6</accession>
<feature type="transmembrane region" description="Helical" evidence="6">
    <location>
        <begin position="301"/>
        <end position="323"/>
    </location>
</feature>
<protein>
    <submittedName>
        <fullName evidence="7">Amino acid permease</fullName>
    </submittedName>
</protein>
<evidence type="ECO:0000313" key="7">
    <source>
        <dbReference type="EMBL" id="NEY20577.1"/>
    </source>
</evidence>
<keyword evidence="5 6" id="KW-0472">Membrane</keyword>
<evidence type="ECO:0000313" key="8">
    <source>
        <dbReference type="Proteomes" id="UP000476934"/>
    </source>
</evidence>
<feature type="transmembrane region" description="Helical" evidence="6">
    <location>
        <begin position="352"/>
        <end position="369"/>
    </location>
</feature>
<feature type="transmembrane region" description="Helical" evidence="6">
    <location>
        <begin position="256"/>
        <end position="281"/>
    </location>
</feature>
<dbReference type="InterPro" id="IPR002293">
    <property type="entry name" value="AA/rel_permease1"/>
</dbReference>
<evidence type="ECO:0000256" key="3">
    <source>
        <dbReference type="ARBA" id="ARBA00022692"/>
    </source>
</evidence>
<feature type="transmembrane region" description="Helical" evidence="6">
    <location>
        <begin position="216"/>
        <end position="235"/>
    </location>
</feature>
<gene>
    <name evidence="7" type="ORF">G4D61_11485</name>
</gene>
<feature type="transmembrane region" description="Helical" evidence="6">
    <location>
        <begin position="91"/>
        <end position="109"/>
    </location>
</feature>
<reference evidence="7 8" key="2">
    <citation type="submission" date="2020-03" db="EMBL/GenBank/DDBJ databases">
        <title>Bacillus aquiflavi sp. nov., isolated from yellow water of strong flavor Chinese baijiu in Yibin region of China.</title>
        <authorList>
            <person name="Xie J."/>
        </authorList>
    </citation>
    <scope>NUCLEOTIDE SEQUENCE [LARGE SCALE GENOMIC DNA]</scope>
    <source>
        <strain evidence="7 8">Gsoil 114</strain>
    </source>
</reference>
<proteinExistence type="predicted"/>
<dbReference type="Pfam" id="PF13520">
    <property type="entry name" value="AA_permease_2"/>
    <property type="match status" value="1"/>
</dbReference>
<keyword evidence="3 6" id="KW-0812">Transmembrane</keyword>
<dbReference type="Gene3D" id="1.20.1740.10">
    <property type="entry name" value="Amino acid/polyamine transporter I"/>
    <property type="match status" value="1"/>
</dbReference>
<comment type="caution">
    <text evidence="7">The sequence shown here is derived from an EMBL/GenBank/DDBJ whole genome shotgun (WGS) entry which is preliminary data.</text>
</comment>
<evidence type="ECO:0000256" key="2">
    <source>
        <dbReference type="ARBA" id="ARBA00022448"/>
    </source>
</evidence>
<feature type="transmembrane region" description="Helical" evidence="6">
    <location>
        <begin position="375"/>
        <end position="395"/>
    </location>
</feature>
<dbReference type="PANTHER" id="PTHR43243">
    <property type="entry name" value="INNER MEMBRANE TRANSPORTER YGJI-RELATED"/>
    <property type="match status" value="1"/>
</dbReference>
<evidence type="ECO:0000256" key="4">
    <source>
        <dbReference type="ARBA" id="ARBA00022989"/>
    </source>
</evidence>
<dbReference type="GO" id="GO:0015171">
    <property type="term" value="F:amino acid transmembrane transporter activity"/>
    <property type="evidence" value="ECO:0007669"/>
    <property type="project" value="TreeGrafter"/>
</dbReference>
<reference evidence="7 8" key="1">
    <citation type="submission" date="2020-02" db="EMBL/GenBank/DDBJ databases">
        <authorList>
            <person name="Feng H."/>
        </authorList>
    </citation>
    <scope>NUCLEOTIDE SEQUENCE [LARGE SCALE GENOMIC DNA]</scope>
    <source>
        <strain evidence="7 8">Gsoil 114</strain>
    </source>
</reference>
<dbReference type="GO" id="GO:0016020">
    <property type="term" value="C:membrane"/>
    <property type="evidence" value="ECO:0007669"/>
    <property type="project" value="UniProtKB-SubCell"/>
</dbReference>
<name>A0A6M0P7U6_9BACI</name>
<dbReference type="RefSeq" id="WP_025729207.1">
    <property type="nucleotide sequence ID" value="NZ_JAAIWK010000018.1"/>
</dbReference>
<feature type="transmembrane region" description="Helical" evidence="6">
    <location>
        <begin position="407"/>
        <end position="427"/>
    </location>
</feature>
<dbReference type="Proteomes" id="UP000476934">
    <property type="component" value="Unassembled WGS sequence"/>
</dbReference>
<comment type="subcellular location">
    <subcellularLocation>
        <location evidence="1">Membrane</location>
        <topology evidence="1">Multi-pass membrane protein</topology>
    </subcellularLocation>
</comment>
<dbReference type="PIRSF" id="PIRSF006060">
    <property type="entry name" value="AA_transporter"/>
    <property type="match status" value="1"/>
</dbReference>
<feature type="transmembrane region" description="Helical" evidence="6">
    <location>
        <begin position="31"/>
        <end position="53"/>
    </location>
</feature>
<keyword evidence="2" id="KW-0813">Transport</keyword>
<dbReference type="PANTHER" id="PTHR43243:SF4">
    <property type="entry name" value="CATIONIC AMINO ACID TRANSPORTER 4"/>
    <property type="match status" value="1"/>
</dbReference>
<feature type="transmembrane region" description="Helical" evidence="6">
    <location>
        <begin position="155"/>
        <end position="173"/>
    </location>
</feature>
<evidence type="ECO:0000256" key="1">
    <source>
        <dbReference type="ARBA" id="ARBA00004141"/>
    </source>
</evidence>
<feature type="transmembrane region" description="Helical" evidence="6">
    <location>
        <begin position="185"/>
        <end position="204"/>
    </location>
</feature>
<evidence type="ECO:0000256" key="5">
    <source>
        <dbReference type="ARBA" id="ARBA00023136"/>
    </source>
</evidence>